<keyword evidence="1" id="KW-1133">Transmembrane helix</keyword>
<protein>
    <submittedName>
        <fullName evidence="2">Uncharacterized protein</fullName>
    </submittedName>
</protein>
<organism evidence="2">
    <name type="scientific">Arion vulgaris</name>
    <dbReference type="NCBI Taxonomy" id="1028688"/>
    <lineage>
        <taxon>Eukaryota</taxon>
        <taxon>Metazoa</taxon>
        <taxon>Spiralia</taxon>
        <taxon>Lophotrochozoa</taxon>
        <taxon>Mollusca</taxon>
        <taxon>Gastropoda</taxon>
        <taxon>Heterobranchia</taxon>
        <taxon>Euthyneura</taxon>
        <taxon>Panpulmonata</taxon>
        <taxon>Eupulmonata</taxon>
        <taxon>Stylommatophora</taxon>
        <taxon>Helicina</taxon>
        <taxon>Arionoidea</taxon>
        <taxon>Arionidae</taxon>
        <taxon>Arion</taxon>
    </lineage>
</organism>
<proteinExistence type="predicted"/>
<accession>A0A0B6Y2G3</accession>
<feature type="transmembrane region" description="Helical" evidence="1">
    <location>
        <begin position="12"/>
        <end position="33"/>
    </location>
</feature>
<feature type="non-terminal residue" evidence="2">
    <location>
        <position position="71"/>
    </location>
</feature>
<keyword evidence="1" id="KW-0472">Membrane</keyword>
<sequence length="71" mass="8372">MSKLVSFRLKRLHFVLLFALVFLGWNFITFYTISSKPRSMGTDKEVHLTNQLQALENEMGKQLEENRKLLN</sequence>
<reference evidence="2" key="1">
    <citation type="submission" date="2014-12" db="EMBL/GenBank/DDBJ databases">
        <title>Insight into the proteome of Arion vulgaris.</title>
        <authorList>
            <person name="Aradska J."/>
            <person name="Bulat T."/>
            <person name="Smidak R."/>
            <person name="Sarate P."/>
            <person name="Gangsoo J."/>
            <person name="Sialana F."/>
            <person name="Bilban M."/>
            <person name="Lubec G."/>
        </authorList>
    </citation>
    <scope>NUCLEOTIDE SEQUENCE</scope>
    <source>
        <tissue evidence="2">Skin</tissue>
    </source>
</reference>
<gene>
    <name evidence="2" type="primary">ORF9637</name>
</gene>
<name>A0A0B6Y2G3_9EUPU</name>
<keyword evidence="1" id="KW-0812">Transmembrane</keyword>
<evidence type="ECO:0000256" key="1">
    <source>
        <dbReference type="SAM" id="Phobius"/>
    </source>
</evidence>
<dbReference type="EMBL" id="HACG01003156">
    <property type="protein sequence ID" value="CEK50021.1"/>
    <property type="molecule type" value="Transcribed_RNA"/>
</dbReference>
<evidence type="ECO:0000313" key="2">
    <source>
        <dbReference type="EMBL" id="CEK50021.1"/>
    </source>
</evidence>
<dbReference type="AlphaFoldDB" id="A0A0B6Y2G3"/>